<name>A0A1J5FMA1_9BACT</name>
<comment type="caution">
    <text evidence="11">The sequence shown here is derived from an EMBL/GenBank/DDBJ whole genome shotgun (WGS) entry which is preliminary data.</text>
</comment>
<dbReference type="FunFam" id="3.90.170.10:FF:000001">
    <property type="entry name" value="Adenylosuccinate synthetase"/>
    <property type="match status" value="1"/>
</dbReference>
<comment type="catalytic activity">
    <reaction evidence="8 10">
        <text>IMP + L-aspartate + GTP = N(6)-(1,2-dicarboxyethyl)-AMP + GDP + phosphate + 2 H(+)</text>
        <dbReference type="Rhea" id="RHEA:15753"/>
        <dbReference type="ChEBI" id="CHEBI:15378"/>
        <dbReference type="ChEBI" id="CHEBI:29991"/>
        <dbReference type="ChEBI" id="CHEBI:37565"/>
        <dbReference type="ChEBI" id="CHEBI:43474"/>
        <dbReference type="ChEBI" id="CHEBI:57567"/>
        <dbReference type="ChEBI" id="CHEBI:58053"/>
        <dbReference type="ChEBI" id="CHEBI:58189"/>
        <dbReference type="EC" id="6.3.4.4"/>
    </reaction>
</comment>
<dbReference type="CDD" id="cd03108">
    <property type="entry name" value="AdSS"/>
    <property type="match status" value="1"/>
</dbReference>
<feature type="binding site" evidence="8">
    <location>
        <begin position="411"/>
        <end position="413"/>
    </location>
    <ligand>
        <name>GTP</name>
        <dbReference type="ChEBI" id="CHEBI:37565"/>
    </ligand>
</feature>
<feature type="binding site" description="in other chain" evidence="8">
    <location>
        <position position="301"/>
    </location>
    <ligand>
        <name>IMP</name>
        <dbReference type="ChEBI" id="CHEBI:58053"/>
        <note>ligand shared between dimeric partners</note>
    </ligand>
</feature>
<dbReference type="EC" id="6.3.4.4" evidence="8 10"/>
<evidence type="ECO:0000256" key="9">
    <source>
        <dbReference type="PROSITE-ProRule" id="PRU10134"/>
    </source>
</evidence>
<dbReference type="Gene3D" id="3.90.170.10">
    <property type="entry name" value="Adenylosuccinate Synthetase, subunit A, domain 3"/>
    <property type="match status" value="1"/>
</dbReference>
<comment type="subcellular location">
    <subcellularLocation>
        <location evidence="8">Cytoplasm</location>
    </subcellularLocation>
</comment>
<dbReference type="InterPro" id="IPR001114">
    <property type="entry name" value="Adenylosuccinate_synthetase"/>
</dbReference>
<evidence type="ECO:0000256" key="4">
    <source>
        <dbReference type="ARBA" id="ARBA00022741"/>
    </source>
</evidence>
<dbReference type="PANTHER" id="PTHR11846">
    <property type="entry name" value="ADENYLOSUCCINATE SYNTHETASE"/>
    <property type="match status" value="1"/>
</dbReference>
<feature type="binding site" evidence="8">
    <location>
        <position position="42"/>
    </location>
    <ligand>
        <name>Mg(2+)</name>
        <dbReference type="ChEBI" id="CHEBI:18420"/>
    </ligand>
</feature>
<keyword evidence="5 8" id="KW-0658">Purine biosynthesis</keyword>
<dbReference type="InterPro" id="IPR027417">
    <property type="entry name" value="P-loop_NTPase"/>
</dbReference>
<dbReference type="InterPro" id="IPR018220">
    <property type="entry name" value="Adenylosuccin_syn_GTP-bd"/>
</dbReference>
<dbReference type="Gene3D" id="1.10.300.10">
    <property type="entry name" value="Adenylosuccinate Synthetase, subunit A, domain 2"/>
    <property type="match status" value="1"/>
</dbReference>
<dbReference type="PROSITE" id="PS00513">
    <property type="entry name" value="ADENYLOSUCCIN_SYN_2"/>
    <property type="match status" value="1"/>
</dbReference>
<feature type="binding site" evidence="8">
    <location>
        <begin position="42"/>
        <end position="44"/>
    </location>
    <ligand>
        <name>GTP</name>
        <dbReference type="ChEBI" id="CHEBI:37565"/>
    </ligand>
</feature>
<dbReference type="InterPro" id="IPR042109">
    <property type="entry name" value="Adenylosuccinate_synth_dom1"/>
</dbReference>
<keyword evidence="6 8" id="KW-0460">Magnesium</keyword>
<dbReference type="GO" id="GO:0004019">
    <property type="term" value="F:adenylosuccinate synthase activity"/>
    <property type="evidence" value="ECO:0007669"/>
    <property type="project" value="UniProtKB-UniRule"/>
</dbReference>
<feature type="active site" description="Proton acceptor" evidence="8">
    <location>
        <position position="13"/>
    </location>
</feature>
<dbReference type="InterPro" id="IPR042110">
    <property type="entry name" value="Adenylosuccinate_synth_dom2"/>
</dbReference>
<feature type="binding site" description="in other chain" evidence="8">
    <location>
        <position position="236"/>
    </location>
    <ligand>
        <name>IMP</name>
        <dbReference type="ChEBI" id="CHEBI:58053"/>
        <note>ligand shared between dimeric partners</note>
    </ligand>
</feature>
<dbReference type="SUPFAM" id="SSF52540">
    <property type="entry name" value="P-loop containing nucleoside triphosphate hydrolases"/>
    <property type="match status" value="1"/>
</dbReference>
<dbReference type="FunFam" id="1.10.300.10:FF:000001">
    <property type="entry name" value="Adenylosuccinate synthetase"/>
    <property type="match status" value="1"/>
</dbReference>
<dbReference type="PROSITE" id="PS01266">
    <property type="entry name" value="ADENYLOSUCCIN_SYN_1"/>
    <property type="match status" value="1"/>
</dbReference>
<keyword evidence="7 8" id="KW-0342">GTP-binding</keyword>
<dbReference type="NCBIfam" id="TIGR00184">
    <property type="entry name" value="purA"/>
    <property type="match status" value="1"/>
</dbReference>
<dbReference type="AlphaFoldDB" id="A0A1J5FMA1"/>
<keyword evidence="4 8" id="KW-0547">Nucleotide-binding</keyword>
<dbReference type="EMBL" id="MNYR01000024">
    <property type="protein sequence ID" value="OIP56128.1"/>
    <property type="molecule type" value="Genomic_DNA"/>
</dbReference>
<sequence length="423" mass="47162">MPVRVVVGCQWGDEGKGKIIDLLCALSRIGVVARFQGGANAGHTVVVKSEKYILHLIPSGILHPNVQCYIGNGVVIEPDKLLYEIDLLESKNFQVRNRLAISTNAHVIMPYHIILDKSKESNPNLFIGTTGRGIGPAYVDKVDRIGIRMMDLQSPDLLREKLALNLKLKASHLKRKKVNLDKILQDYLAYGERLQPCLRDVSRLINEDITAGKNILLEGAQGTLLDVDFGTYPYVTSSSPIAGGACTGLGIGPTKIDDVIGVFKAYTTRVGEGPFPTEFLSYFYTERVREWGKEFGATTGRPRRCGWFDGVLARFAARINGLTEMAITKLDVLDRLATVQICTGYHVDGDCCRDLPTDLAIIRDCQPVYEELPGWQQNTTNIREFDKLPKQAQIYLRRIEELVDVPLRLVSVGSERDQTIWCK</sequence>
<evidence type="ECO:0000256" key="1">
    <source>
        <dbReference type="ARBA" id="ARBA00011738"/>
    </source>
</evidence>
<evidence type="ECO:0000256" key="3">
    <source>
        <dbReference type="ARBA" id="ARBA00022723"/>
    </source>
</evidence>
<feature type="active site" evidence="9">
    <location>
        <position position="141"/>
    </location>
</feature>
<dbReference type="InterPro" id="IPR033128">
    <property type="entry name" value="Adenylosuccin_syn_Lys_AS"/>
</dbReference>
<comment type="similarity">
    <text evidence="8 10">Belongs to the adenylosuccinate synthetase family.</text>
</comment>
<dbReference type="GO" id="GO:0005737">
    <property type="term" value="C:cytoplasm"/>
    <property type="evidence" value="ECO:0007669"/>
    <property type="project" value="UniProtKB-SubCell"/>
</dbReference>
<keyword evidence="3 8" id="KW-0479">Metal-binding</keyword>
<dbReference type="SMART" id="SM00788">
    <property type="entry name" value="Adenylsucc_synt"/>
    <property type="match status" value="1"/>
</dbReference>
<dbReference type="NCBIfam" id="NF002223">
    <property type="entry name" value="PRK01117.1"/>
    <property type="match status" value="1"/>
</dbReference>
<feature type="binding site" description="in other chain" evidence="8">
    <location>
        <begin position="13"/>
        <end position="16"/>
    </location>
    <ligand>
        <name>IMP</name>
        <dbReference type="ChEBI" id="CHEBI:58053"/>
        <note>ligand shared between dimeric partners</note>
    </ligand>
</feature>
<proteinExistence type="inferred from homology"/>
<feature type="binding site" description="in other chain" evidence="8">
    <location>
        <position position="221"/>
    </location>
    <ligand>
        <name>IMP</name>
        <dbReference type="ChEBI" id="CHEBI:58053"/>
        <note>ligand shared between dimeric partners</note>
    </ligand>
</feature>
<evidence type="ECO:0000256" key="8">
    <source>
        <dbReference type="HAMAP-Rule" id="MF_00011"/>
    </source>
</evidence>
<evidence type="ECO:0000256" key="6">
    <source>
        <dbReference type="ARBA" id="ARBA00022842"/>
    </source>
</evidence>
<dbReference type="STRING" id="1805236.AUK13_01645"/>
<feature type="binding site" evidence="8">
    <location>
        <position position="144"/>
    </location>
    <ligand>
        <name>IMP</name>
        <dbReference type="ChEBI" id="CHEBI:58053"/>
        <note>ligand shared between dimeric partners</note>
    </ligand>
</feature>
<dbReference type="Proteomes" id="UP000183922">
    <property type="component" value="Unassembled WGS sequence"/>
</dbReference>
<feature type="binding site" evidence="8">
    <location>
        <begin position="329"/>
        <end position="331"/>
    </location>
    <ligand>
        <name>GTP</name>
        <dbReference type="ChEBI" id="CHEBI:37565"/>
    </ligand>
</feature>
<dbReference type="InterPro" id="IPR042111">
    <property type="entry name" value="Adenylosuccinate_synth_dom3"/>
</dbReference>
<evidence type="ECO:0000256" key="7">
    <source>
        <dbReference type="ARBA" id="ARBA00023134"/>
    </source>
</evidence>
<dbReference type="PANTHER" id="PTHR11846:SF0">
    <property type="entry name" value="ADENYLOSUCCINATE SYNTHETASE"/>
    <property type="match status" value="1"/>
</dbReference>
<keyword evidence="2 8" id="KW-0436">Ligase</keyword>
<feature type="binding site" description="in other chain" evidence="8">
    <location>
        <position position="130"/>
    </location>
    <ligand>
        <name>IMP</name>
        <dbReference type="ChEBI" id="CHEBI:58053"/>
        <note>ligand shared between dimeric partners</note>
    </ligand>
</feature>
<evidence type="ECO:0000256" key="5">
    <source>
        <dbReference type="ARBA" id="ARBA00022755"/>
    </source>
</evidence>
<evidence type="ECO:0000256" key="10">
    <source>
        <dbReference type="RuleBase" id="RU000520"/>
    </source>
</evidence>
<dbReference type="GO" id="GO:0044208">
    <property type="term" value="P:'de novo' AMP biosynthetic process"/>
    <property type="evidence" value="ECO:0007669"/>
    <property type="project" value="UniProtKB-UniRule"/>
</dbReference>
<dbReference type="HAMAP" id="MF_00011">
    <property type="entry name" value="Adenylosucc_synth"/>
    <property type="match status" value="1"/>
</dbReference>
<comment type="subunit">
    <text evidence="1 8">Homodimer.</text>
</comment>
<feature type="binding site" evidence="8">
    <location>
        <position position="303"/>
    </location>
    <ligand>
        <name>GTP</name>
        <dbReference type="ChEBI" id="CHEBI:37565"/>
    </ligand>
</feature>
<evidence type="ECO:0000313" key="12">
    <source>
        <dbReference type="Proteomes" id="UP000183922"/>
    </source>
</evidence>
<reference evidence="11 12" key="1">
    <citation type="journal article" date="2016" name="Environ. Microbiol.">
        <title>Genomic resolution of a cold subsurface aquifer community provides metabolic insights for novel microbes adapted to high CO concentrations.</title>
        <authorList>
            <person name="Probst A.J."/>
            <person name="Castelle C.J."/>
            <person name="Singh A."/>
            <person name="Brown C.T."/>
            <person name="Anantharaman K."/>
            <person name="Sharon I."/>
            <person name="Hug L.A."/>
            <person name="Burstein D."/>
            <person name="Emerson J.B."/>
            <person name="Thomas B.C."/>
            <person name="Banfield J.F."/>
        </authorList>
    </citation>
    <scope>NUCLEOTIDE SEQUENCE [LARGE SCALE GENOMIC DNA]</scope>
    <source>
        <strain evidence="11">CG2_30_39_24</strain>
    </source>
</reference>
<keyword evidence="8" id="KW-0963">Cytoplasm</keyword>
<dbReference type="GO" id="GO:0005525">
    <property type="term" value="F:GTP binding"/>
    <property type="evidence" value="ECO:0007669"/>
    <property type="project" value="UniProtKB-UniRule"/>
</dbReference>
<feature type="active site" description="Proton donor" evidence="8">
    <location>
        <position position="43"/>
    </location>
</feature>
<dbReference type="Pfam" id="PF00709">
    <property type="entry name" value="Adenylsucc_synt"/>
    <property type="match status" value="1"/>
</dbReference>
<accession>A0A1J5FMA1</accession>
<feature type="binding site" evidence="8">
    <location>
        <position position="13"/>
    </location>
    <ligand>
        <name>Mg(2+)</name>
        <dbReference type="ChEBI" id="CHEBI:18420"/>
    </ligand>
</feature>
<feature type="binding site" evidence="8">
    <location>
        <begin position="297"/>
        <end position="303"/>
    </location>
    <ligand>
        <name>substrate</name>
    </ligand>
</feature>
<gene>
    <name evidence="8" type="primary">purA</name>
    <name evidence="11" type="ORF">AUK13_01645</name>
</gene>
<protein>
    <recommendedName>
        <fullName evidence="8 10">Adenylosuccinate synthetase</fullName>
        <shortName evidence="8">AMPSase</shortName>
        <shortName evidence="8">AdSS</shortName>
        <ecNumber evidence="8 10">6.3.4.4</ecNumber>
    </recommendedName>
    <alternativeName>
        <fullName evidence="8">IMP--aspartate ligase</fullName>
    </alternativeName>
</protein>
<dbReference type="GO" id="GO:0046040">
    <property type="term" value="P:IMP metabolic process"/>
    <property type="evidence" value="ECO:0007669"/>
    <property type="project" value="TreeGrafter"/>
</dbReference>
<comment type="function">
    <text evidence="8">Plays an important role in the de novo pathway of purine nucleotide biosynthesis. Catalyzes the first committed step in the biosynthesis of AMP from IMP.</text>
</comment>
<organism evidence="11 12">
    <name type="scientific">Candidatus Kuenenbacteria bacterium CG2_30_39_24</name>
    <dbReference type="NCBI Taxonomy" id="1805236"/>
    <lineage>
        <taxon>Bacteria</taxon>
        <taxon>Candidatus Kueneniibacteriota</taxon>
    </lineage>
</organism>
<evidence type="ECO:0000313" key="11">
    <source>
        <dbReference type="EMBL" id="OIP56128.1"/>
    </source>
</evidence>
<dbReference type="UniPathway" id="UPA00075">
    <property type="reaction ID" value="UER00335"/>
</dbReference>
<dbReference type="Gene3D" id="3.40.440.10">
    <property type="entry name" value="Adenylosuccinate Synthetase, subunit A, domain 1"/>
    <property type="match status" value="1"/>
</dbReference>
<comment type="cofactor">
    <cofactor evidence="8">
        <name>Mg(2+)</name>
        <dbReference type="ChEBI" id="CHEBI:18420"/>
    </cofactor>
    <text evidence="8">Binds 1 Mg(2+) ion per subunit.</text>
</comment>
<feature type="binding site" evidence="8">
    <location>
        <begin position="12"/>
        <end position="18"/>
    </location>
    <ligand>
        <name>GTP</name>
        <dbReference type="ChEBI" id="CHEBI:37565"/>
    </ligand>
</feature>
<evidence type="ECO:0000256" key="2">
    <source>
        <dbReference type="ARBA" id="ARBA00022598"/>
    </source>
</evidence>
<feature type="binding site" description="in other chain" evidence="8">
    <location>
        <begin position="40"/>
        <end position="43"/>
    </location>
    <ligand>
        <name>IMP</name>
        <dbReference type="ChEBI" id="CHEBI:58053"/>
        <note>ligand shared between dimeric partners</note>
    </ligand>
</feature>
<dbReference type="GO" id="GO:0000287">
    <property type="term" value="F:magnesium ion binding"/>
    <property type="evidence" value="ECO:0007669"/>
    <property type="project" value="UniProtKB-UniRule"/>
</dbReference>
<comment type="pathway">
    <text evidence="8 10">Purine metabolism; AMP biosynthesis via de novo pathway; AMP from IMP: step 1/2.</text>
</comment>